<dbReference type="GO" id="GO:0030550">
    <property type="term" value="F:acetylcholine receptor inhibitor activity"/>
    <property type="evidence" value="ECO:0007669"/>
    <property type="project" value="TreeGrafter"/>
</dbReference>
<dbReference type="Proteomes" id="UP001318040">
    <property type="component" value="Chromosome 34"/>
</dbReference>
<dbReference type="RefSeq" id="XP_032821407.1">
    <property type="nucleotide sequence ID" value="XM_032965516.1"/>
</dbReference>
<feature type="transmembrane region" description="Helical" evidence="9">
    <location>
        <begin position="6"/>
        <end position="27"/>
    </location>
</feature>
<keyword evidence="5 9" id="KW-0472">Membrane</keyword>
<comment type="subcellular location">
    <subcellularLocation>
        <location evidence="1">Cell membrane</location>
        <topology evidence="1">Lipid-anchor</topology>
        <topology evidence="1">GPI-anchor</topology>
    </subcellularLocation>
</comment>
<evidence type="ECO:0000256" key="8">
    <source>
        <dbReference type="ARBA" id="ARBA00023288"/>
    </source>
</evidence>
<evidence type="ECO:0000256" key="3">
    <source>
        <dbReference type="ARBA" id="ARBA00022622"/>
    </source>
</evidence>
<keyword evidence="9" id="KW-0812">Transmembrane</keyword>
<dbReference type="InterPro" id="IPR039457">
    <property type="entry name" value="LYPD6-like"/>
</dbReference>
<dbReference type="InterPro" id="IPR045860">
    <property type="entry name" value="Snake_toxin-like_sf"/>
</dbReference>
<dbReference type="GO" id="GO:0098552">
    <property type="term" value="C:side of membrane"/>
    <property type="evidence" value="ECO:0007669"/>
    <property type="project" value="UniProtKB-KW"/>
</dbReference>
<evidence type="ECO:0000256" key="1">
    <source>
        <dbReference type="ARBA" id="ARBA00004609"/>
    </source>
</evidence>
<dbReference type="Pfam" id="PF16975">
    <property type="entry name" value="UPAR_LY6_2"/>
    <property type="match status" value="1"/>
</dbReference>
<keyword evidence="2" id="KW-1003">Cell membrane</keyword>
<evidence type="ECO:0000256" key="2">
    <source>
        <dbReference type="ARBA" id="ARBA00022475"/>
    </source>
</evidence>
<evidence type="ECO:0000313" key="10">
    <source>
        <dbReference type="Proteomes" id="UP001318040"/>
    </source>
</evidence>
<evidence type="ECO:0000313" key="11">
    <source>
        <dbReference type="RefSeq" id="XP_032821406.1"/>
    </source>
</evidence>
<dbReference type="PANTHER" id="PTHR31171:SF0">
    <property type="entry name" value="LY6_PLAUR DOMAIN-CONTAINING PROTEIN 6"/>
    <property type="match status" value="1"/>
</dbReference>
<dbReference type="AlphaFoldDB" id="A0AAJ7X4X4"/>
<dbReference type="GO" id="GO:0090263">
    <property type="term" value="P:positive regulation of canonical Wnt signaling pathway"/>
    <property type="evidence" value="ECO:0007669"/>
    <property type="project" value="TreeGrafter"/>
</dbReference>
<keyword evidence="7" id="KW-0325">Glycoprotein</keyword>
<organism evidence="10 11">
    <name type="scientific">Petromyzon marinus</name>
    <name type="common">Sea lamprey</name>
    <dbReference type="NCBI Taxonomy" id="7757"/>
    <lineage>
        <taxon>Eukaryota</taxon>
        <taxon>Metazoa</taxon>
        <taxon>Chordata</taxon>
        <taxon>Craniata</taxon>
        <taxon>Vertebrata</taxon>
        <taxon>Cyclostomata</taxon>
        <taxon>Hyperoartia</taxon>
        <taxon>Petromyzontiformes</taxon>
        <taxon>Petromyzontidae</taxon>
        <taxon>Petromyzon</taxon>
    </lineage>
</organism>
<evidence type="ECO:0000256" key="5">
    <source>
        <dbReference type="ARBA" id="ARBA00023136"/>
    </source>
</evidence>
<keyword evidence="10" id="KW-1185">Reference proteome</keyword>
<gene>
    <name evidence="11 12" type="primary">LOC116948635</name>
</gene>
<sequence length="183" mass="19751">MSLPGAVVLIIGIAIWWMSRVVLLVVATGGGGRGRDFTAQDIVQLYPATTPFPGGFKCFTCEDARDNYDCNRWAPDVFCPRGSRYCYTRHLMDGLGASESVTKRCVAVRDCVGATGCRTLADARRTECVSCCEGNICNLPVPRNHSDAVFSTEIPVWPSGASSCHSARWPVLCALLSALMLPA</sequence>
<keyword evidence="8" id="KW-0449">Lipoprotein</keyword>
<evidence type="ECO:0000256" key="9">
    <source>
        <dbReference type="SAM" id="Phobius"/>
    </source>
</evidence>
<protein>
    <submittedName>
        <fullName evidence="11 12">Ly6/PLAUR domain-containing protein 6-like</fullName>
    </submittedName>
</protein>
<dbReference type="PANTHER" id="PTHR31171">
    <property type="entry name" value="LY6/PLAUR DOMAIN-CONTAINING PROTEIN 6"/>
    <property type="match status" value="1"/>
</dbReference>
<proteinExistence type="predicted"/>
<keyword evidence="9" id="KW-1133">Transmembrane helix</keyword>
<accession>A0AAJ7X4X4</accession>
<reference evidence="11 12" key="1">
    <citation type="submission" date="2025-04" db="UniProtKB">
        <authorList>
            <consortium name="RefSeq"/>
        </authorList>
    </citation>
    <scope>IDENTIFICATION</scope>
    <source>
        <tissue evidence="11 12">Sperm</tissue>
    </source>
</reference>
<dbReference type="SUPFAM" id="SSF57302">
    <property type="entry name" value="Snake toxin-like"/>
    <property type="match status" value="1"/>
</dbReference>
<dbReference type="GO" id="GO:0005886">
    <property type="term" value="C:plasma membrane"/>
    <property type="evidence" value="ECO:0007669"/>
    <property type="project" value="UniProtKB-SubCell"/>
</dbReference>
<evidence type="ECO:0000256" key="6">
    <source>
        <dbReference type="ARBA" id="ARBA00023157"/>
    </source>
</evidence>
<dbReference type="RefSeq" id="XP_032821406.1">
    <property type="nucleotide sequence ID" value="XM_032965515.1"/>
</dbReference>
<dbReference type="Gene3D" id="2.10.60.10">
    <property type="entry name" value="CD59"/>
    <property type="match status" value="1"/>
</dbReference>
<evidence type="ECO:0000256" key="7">
    <source>
        <dbReference type="ARBA" id="ARBA00023180"/>
    </source>
</evidence>
<name>A0AAJ7X4X4_PETMA</name>
<evidence type="ECO:0000313" key="12">
    <source>
        <dbReference type="RefSeq" id="XP_032821407.1"/>
    </source>
</evidence>
<keyword evidence="6" id="KW-1015">Disulfide bond</keyword>
<keyword evidence="4" id="KW-0732">Signal</keyword>
<keyword evidence="3" id="KW-0336">GPI-anchor</keyword>
<dbReference type="KEGG" id="pmrn:116948635"/>
<evidence type="ECO:0000256" key="4">
    <source>
        <dbReference type="ARBA" id="ARBA00022729"/>
    </source>
</evidence>